<name>A0A1G6SLJ1_9BACT</name>
<organism evidence="1 2">
    <name type="scientific">Williamwhitmania taraxaci</name>
    <dbReference type="NCBI Taxonomy" id="1640674"/>
    <lineage>
        <taxon>Bacteria</taxon>
        <taxon>Pseudomonadati</taxon>
        <taxon>Bacteroidota</taxon>
        <taxon>Bacteroidia</taxon>
        <taxon>Bacteroidales</taxon>
        <taxon>Williamwhitmaniaceae</taxon>
        <taxon>Williamwhitmania</taxon>
    </lineage>
</organism>
<dbReference type="AlphaFoldDB" id="A0A1G6SLJ1"/>
<dbReference type="RefSeq" id="WP_092440866.1">
    <property type="nucleotide sequence ID" value="NZ_FMYP01000095.1"/>
</dbReference>
<dbReference type="OrthoDB" id="1374941at2"/>
<gene>
    <name evidence="1" type="ORF">SAMN05216323_109512</name>
</gene>
<evidence type="ECO:0000313" key="2">
    <source>
        <dbReference type="Proteomes" id="UP000199452"/>
    </source>
</evidence>
<keyword evidence="2" id="KW-1185">Reference proteome</keyword>
<reference evidence="1 2" key="1">
    <citation type="submission" date="2016-09" db="EMBL/GenBank/DDBJ databases">
        <authorList>
            <person name="Capua I."/>
            <person name="De Benedictis P."/>
            <person name="Joannis T."/>
            <person name="Lombin L.H."/>
            <person name="Cattoli G."/>
        </authorList>
    </citation>
    <scope>NUCLEOTIDE SEQUENCE [LARGE SCALE GENOMIC DNA]</scope>
    <source>
        <strain evidence="1 2">A7P-90m</strain>
    </source>
</reference>
<sequence>MDLLEELKMISPNGYSLKSNNQGYAKFELESNFGINTIGLGDILNGNFIGLKARISFFPIEEILRPAFATDKDTNYSVTLTTDQHGFIFNKAIGVGVYEHLPLELNSPVALETMRSLILRFIEQDALPFFEYWKDIRCFLPFIETSDIRNVVNNVFAGDALKKKMVIWKLCNHPQFEKLASERLAIYEQAISDNPNDAQLKKESKAFQSFVKQLQRTEPLYEWDPAYLFPK</sequence>
<dbReference type="EMBL" id="FMYP01000095">
    <property type="protein sequence ID" value="SDD16986.1"/>
    <property type="molecule type" value="Genomic_DNA"/>
</dbReference>
<accession>A0A1G6SLJ1</accession>
<dbReference type="Proteomes" id="UP000199452">
    <property type="component" value="Unassembled WGS sequence"/>
</dbReference>
<proteinExistence type="predicted"/>
<evidence type="ECO:0000313" key="1">
    <source>
        <dbReference type="EMBL" id="SDD16986.1"/>
    </source>
</evidence>
<protein>
    <submittedName>
        <fullName evidence="1">Uncharacterized protein</fullName>
    </submittedName>
</protein>